<dbReference type="RefSeq" id="YP_011097644.1">
    <property type="nucleotide sequence ID" value="NC_088425.1"/>
</dbReference>
<dbReference type="GO" id="GO:0015990">
    <property type="term" value="P:electron transport coupled proton transport"/>
    <property type="evidence" value="ECO:0007669"/>
    <property type="project" value="TreeGrafter"/>
</dbReference>
<evidence type="ECO:0000256" key="8">
    <source>
        <dbReference type="ARBA" id="ARBA00022967"/>
    </source>
</evidence>
<dbReference type="GO" id="GO:0048039">
    <property type="term" value="F:ubiquinone binding"/>
    <property type="evidence" value="ECO:0007669"/>
    <property type="project" value="TreeGrafter"/>
</dbReference>
<feature type="domain" description="NADH:ubiquinone oxidoreductase chain 4 N-terminal" evidence="18">
    <location>
        <begin position="1"/>
        <end position="109"/>
    </location>
</feature>
<feature type="transmembrane region" description="Helical" evidence="16">
    <location>
        <begin position="228"/>
        <end position="250"/>
    </location>
</feature>
<accession>A0A8F2WCM7</accession>
<evidence type="ECO:0000256" key="4">
    <source>
        <dbReference type="ARBA" id="ARBA00021006"/>
    </source>
</evidence>
<evidence type="ECO:0000256" key="14">
    <source>
        <dbReference type="ARBA" id="ARBA00023136"/>
    </source>
</evidence>
<dbReference type="EC" id="7.1.1.2" evidence="3 16"/>
<evidence type="ECO:0000256" key="11">
    <source>
        <dbReference type="ARBA" id="ARBA00023027"/>
    </source>
</evidence>
<dbReference type="GeneID" id="89907779"/>
<dbReference type="GO" id="GO:0003954">
    <property type="term" value="F:NADH dehydrogenase activity"/>
    <property type="evidence" value="ECO:0007669"/>
    <property type="project" value="TreeGrafter"/>
</dbReference>
<evidence type="ECO:0000256" key="1">
    <source>
        <dbReference type="ARBA" id="ARBA00004225"/>
    </source>
</evidence>
<evidence type="ECO:0000259" key="17">
    <source>
        <dbReference type="Pfam" id="PF00361"/>
    </source>
</evidence>
<feature type="transmembrane region" description="Helical" evidence="16">
    <location>
        <begin position="435"/>
        <end position="458"/>
    </location>
</feature>
<keyword evidence="5 16" id="KW-0813">Transport</keyword>
<evidence type="ECO:0000313" key="19">
    <source>
        <dbReference type="EMBL" id="QWW34084.1"/>
    </source>
</evidence>
<comment type="catalytic activity">
    <reaction evidence="15 16">
        <text>a ubiquinone + NADH + 5 H(+)(in) = a ubiquinol + NAD(+) + 4 H(+)(out)</text>
        <dbReference type="Rhea" id="RHEA:29091"/>
        <dbReference type="Rhea" id="RHEA-COMP:9565"/>
        <dbReference type="Rhea" id="RHEA-COMP:9566"/>
        <dbReference type="ChEBI" id="CHEBI:15378"/>
        <dbReference type="ChEBI" id="CHEBI:16389"/>
        <dbReference type="ChEBI" id="CHEBI:17976"/>
        <dbReference type="ChEBI" id="CHEBI:57540"/>
        <dbReference type="ChEBI" id="CHEBI:57945"/>
        <dbReference type="EC" id="7.1.1.2"/>
    </reaction>
</comment>
<dbReference type="InterPro" id="IPR001750">
    <property type="entry name" value="ND/Mrp_TM"/>
</dbReference>
<dbReference type="PANTHER" id="PTHR43507:SF20">
    <property type="entry name" value="NADH-UBIQUINONE OXIDOREDUCTASE CHAIN 4"/>
    <property type="match status" value="1"/>
</dbReference>
<dbReference type="GO" id="GO:0031966">
    <property type="term" value="C:mitochondrial membrane"/>
    <property type="evidence" value="ECO:0007669"/>
    <property type="project" value="UniProtKB-SubCell"/>
</dbReference>
<name>A0A8F2WCM7_9ANUR</name>
<evidence type="ECO:0000256" key="3">
    <source>
        <dbReference type="ARBA" id="ARBA00012944"/>
    </source>
</evidence>
<comment type="similarity">
    <text evidence="2 16">Belongs to the complex I subunit 4 family.</text>
</comment>
<dbReference type="InterPro" id="IPR003918">
    <property type="entry name" value="NADH_UbQ_OxRdtase"/>
</dbReference>
<feature type="transmembrane region" description="Helical" evidence="16">
    <location>
        <begin position="21"/>
        <end position="41"/>
    </location>
</feature>
<feature type="transmembrane region" description="Helical" evidence="16">
    <location>
        <begin position="284"/>
        <end position="303"/>
    </location>
</feature>
<feature type="transmembrane region" description="Helical" evidence="16">
    <location>
        <begin position="61"/>
        <end position="80"/>
    </location>
</feature>
<keyword evidence="9 16" id="KW-0249">Electron transport</keyword>
<feature type="transmembrane region" description="Helical" evidence="16">
    <location>
        <begin position="389"/>
        <end position="414"/>
    </location>
</feature>
<dbReference type="GO" id="GO:0008137">
    <property type="term" value="F:NADH dehydrogenase (ubiquinone) activity"/>
    <property type="evidence" value="ECO:0007669"/>
    <property type="project" value="UniProtKB-UniRule"/>
</dbReference>
<comment type="subcellular location">
    <subcellularLocation>
        <location evidence="1 16">Mitochondrion membrane</location>
        <topology evidence="1 16">Multi-pass membrane protein</topology>
    </subcellularLocation>
</comment>
<feature type="transmembrane region" description="Helical" evidence="16">
    <location>
        <begin position="92"/>
        <end position="110"/>
    </location>
</feature>
<dbReference type="CTD" id="4538"/>
<organism evidence="19">
    <name type="scientific">Leptobrachella alpina</name>
    <dbReference type="NCBI Taxonomy" id="1933071"/>
    <lineage>
        <taxon>Eukaryota</taxon>
        <taxon>Metazoa</taxon>
        <taxon>Chordata</taxon>
        <taxon>Craniata</taxon>
        <taxon>Vertebrata</taxon>
        <taxon>Euteleostomi</taxon>
        <taxon>Amphibia</taxon>
        <taxon>Batrachia</taxon>
        <taxon>Anura</taxon>
        <taxon>Pelobatoidea</taxon>
        <taxon>Megophryidae</taxon>
        <taxon>Leptobrachella</taxon>
    </lineage>
</organism>
<dbReference type="InterPro" id="IPR000260">
    <property type="entry name" value="NADH4_N"/>
</dbReference>
<feature type="transmembrane region" description="Helical" evidence="16">
    <location>
        <begin position="116"/>
        <end position="136"/>
    </location>
</feature>
<proteinExistence type="inferred from homology"/>
<evidence type="ECO:0000256" key="15">
    <source>
        <dbReference type="ARBA" id="ARBA00049551"/>
    </source>
</evidence>
<evidence type="ECO:0000256" key="9">
    <source>
        <dbReference type="ARBA" id="ARBA00022982"/>
    </source>
</evidence>
<geneLocation type="mitochondrion" evidence="19"/>
<protein>
    <recommendedName>
        <fullName evidence="4 16">NADH-ubiquinone oxidoreductase chain 4</fullName>
        <ecNumber evidence="3 16">7.1.1.2</ecNumber>
    </recommendedName>
</protein>
<feature type="transmembrane region" description="Helical" evidence="16">
    <location>
        <begin position="256"/>
        <end position="277"/>
    </location>
</feature>
<feature type="transmembrane region" description="Helical" evidence="16">
    <location>
        <begin position="148"/>
        <end position="167"/>
    </location>
</feature>
<dbReference type="Pfam" id="PF00361">
    <property type="entry name" value="Proton_antipo_M"/>
    <property type="match status" value="1"/>
</dbReference>
<feature type="transmembrane region" description="Helical" evidence="16">
    <location>
        <begin position="351"/>
        <end position="369"/>
    </location>
</feature>
<keyword evidence="12 16" id="KW-0830">Ubiquinone</keyword>
<keyword evidence="11 16" id="KW-0520">NAD</keyword>
<sequence>MLKILIPSMFLIMSPWLLPPSWLWASTTLSATMIAVLSLTLLQNPSESYSYINDLILVDELSAPFLILTTWLLPLALLASQKHLTQEPMARQRSYASMLIFLQFSLILAFSATEMILFFIMFETTLIPTLFIITRWGAQAERLNAGQYFLFYTLATSMPLLVALLLLHTQSGSLSTPSVHLVQNLPELSWTPKLLWVASLMAFLVKMPLYGVHLWLPKAHVEAPIAGSMILAAILLKLGGYGIMRVYFYLDPTLKTFTLPLIVLSLWGVVMTSSICLRQTDLKSMIAYSSVAHMGLVIASIMIQTPWSFTGAMILMIAHGVTSSGLFCLANLNYERTHSRTLVFARGLQTLLPLMASWWLILSLMNMALPPTTNLMGEIMIMISLFNWSPWTIVMTGFGALLTACYTLYMFLSTQRGIIPNYLVTITPTHTREHLLLSLHVLPMIFIIMKPQLIWGLFL</sequence>
<evidence type="ECO:0000256" key="16">
    <source>
        <dbReference type="RuleBase" id="RU003297"/>
    </source>
</evidence>
<dbReference type="PRINTS" id="PR01437">
    <property type="entry name" value="NUOXDRDTASE4"/>
</dbReference>
<feature type="domain" description="NADH:quinone oxidoreductase/Mrp antiporter transmembrane" evidence="17">
    <location>
        <begin position="112"/>
        <end position="403"/>
    </location>
</feature>
<dbReference type="NCBIfam" id="TIGR01972">
    <property type="entry name" value="NDH_I_M"/>
    <property type="match status" value="1"/>
</dbReference>
<evidence type="ECO:0000256" key="6">
    <source>
        <dbReference type="ARBA" id="ARBA00022660"/>
    </source>
</evidence>
<evidence type="ECO:0000256" key="5">
    <source>
        <dbReference type="ARBA" id="ARBA00022448"/>
    </source>
</evidence>
<dbReference type="AlphaFoldDB" id="A0A8F2WCM7"/>
<keyword evidence="6 16" id="KW-0679">Respiratory chain</keyword>
<dbReference type="PANTHER" id="PTHR43507">
    <property type="entry name" value="NADH-UBIQUINONE OXIDOREDUCTASE CHAIN 4"/>
    <property type="match status" value="1"/>
</dbReference>
<reference evidence="19" key="1">
    <citation type="submission" date="2021-01" db="EMBL/GenBank/DDBJ databases">
        <title>Complete mitochondrial genome of the Leptobrachella alpina.</title>
        <authorList>
            <person name="Shu G."/>
            <person name="Yu M."/>
            <person name="He Z."/>
            <person name="Xie F."/>
            <person name="Liang X."/>
        </authorList>
    </citation>
    <scope>NUCLEOTIDE SEQUENCE</scope>
    <source>
        <tissue evidence="19">Liver</tissue>
    </source>
</reference>
<evidence type="ECO:0000256" key="13">
    <source>
        <dbReference type="ARBA" id="ARBA00023128"/>
    </source>
</evidence>
<evidence type="ECO:0000256" key="2">
    <source>
        <dbReference type="ARBA" id="ARBA00009025"/>
    </source>
</evidence>
<evidence type="ECO:0000256" key="12">
    <source>
        <dbReference type="ARBA" id="ARBA00023075"/>
    </source>
</evidence>
<dbReference type="Pfam" id="PF01059">
    <property type="entry name" value="Oxidored_q5_N"/>
    <property type="match status" value="1"/>
</dbReference>
<dbReference type="InterPro" id="IPR010227">
    <property type="entry name" value="NADH_Q_OxRdtase_chainM/4"/>
</dbReference>
<keyword evidence="7 16" id="KW-0812">Transmembrane</keyword>
<evidence type="ECO:0000259" key="18">
    <source>
        <dbReference type="Pfam" id="PF01059"/>
    </source>
</evidence>
<dbReference type="EMBL" id="MW487804">
    <property type="protein sequence ID" value="QWW34084.1"/>
    <property type="molecule type" value="Genomic_DNA"/>
</dbReference>
<keyword evidence="8" id="KW-1278">Translocase</keyword>
<comment type="function">
    <text evidence="16">Core subunit of the mitochondrial membrane respiratory chain NADH dehydrogenase (Complex I) which catalyzes electron transfer from NADH through the respiratory chain, using ubiquinone as an electron acceptor. Essential for the catalytic activity and assembly of complex I.</text>
</comment>
<feature type="transmembrane region" description="Helical" evidence="16">
    <location>
        <begin position="194"/>
        <end position="216"/>
    </location>
</feature>
<dbReference type="GO" id="GO:0042773">
    <property type="term" value="P:ATP synthesis coupled electron transport"/>
    <property type="evidence" value="ECO:0007669"/>
    <property type="project" value="InterPro"/>
</dbReference>
<keyword evidence="10 16" id="KW-1133">Transmembrane helix</keyword>
<evidence type="ECO:0000256" key="7">
    <source>
        <dbReference type="ARBA" id="ARBA00022692"/>
    </source>
</evidence>
<feature type="transmembrane region" description="Helical" evidence="16">
    <location>
        <begin position="309"/>
        <end position="330"/>
    </location>
</feature>
<gene>
    <name evidence="19" type="primary">ND4</name>
</gene>
<evidence type="ECO:0000256" key="10">
    <source>
        <dbReference type="ARBA" id="ARBA00022989"/>
    </source>
</evidence>
<keyword evidence="13 16" id="KW-0496">Mitochondrion</keyword>
<keyword evidence="14 16" id="KW-0472">Membrane</keyword>